<dbReference type="Pfam" id="PF00685">
    <property type="entry name" value="Sulfotransfer_1"/>
    <property type="match status" value="1"/>
</dbReference>
<dbReference type="AlphaFoldDB" id="A0A383EHE7"/>
<dbReference type="InterPro" id="IPR000863">
    <property type="entry name" value="Sulfotransferase_dom"/>
</dbReference>
<evidence type="ECO:0000313" key="4">
    <source>
        <dbReference type="EMBL" id="SVE55725.1"/>
    </source>
</evidence>
<dbReference type="Gene3D" id="3.40.50.300">
    <property type="entry name" value="P-loop containing nucleotide triphosphate hydrolases"/>
    <property type="match status" value="1"/>
</dbReference>
<keyword evidence="2" id="KW-0808">Transferase</keyword>
<reference evidence="4" key="1">
    <citation type="submission" date="2018-05" db="EMBL/GenBank/DDBJ databases">
        <authorList>
            <person name="Lanie J.A."/>
            <person name="Ng W.-L."/>
            <person name="Kazmierczak K.M."/>
            <person name="Andrzejewski T.M."/>
            <person name="Davidsen T.M."/>
            <person name="Wayne K.J."/>
            <person name="Tettelin H."/>
            <person name="Glass J.I."/>
            <person name="Rusch D."/>
            <person name="Podicherti R."/>
            <person name="Tsui H.-C.T."/>
            <person name="Winkler M.E."/>
        </authorList>
    </citation>
    <scope>NUCLEOTIDE SEQUENCE</scope>
</reference>
<evidence type="ECO:0000256" key="2">
    <source>
        <dbReference type="ARBA" id="ARBA00022679"/>
    </source>
</evidence>
<name>A0A383EHE7_9ZZZZ</name>
<sequence>MILWLASYPKSGNTWLRLLISNYLWLESTNIFDNLEYIPKFPKKNYFEGIVDEESLKKDPLEVFKYFIPAQEIINKNNELKILKTHNFAGSIKGYPFTNSKNSSGAIYIVRDPRSVVVSNAHHNDYEFEKSTDRIMSNKTVSLNDGFMEARLTWKIHYLSWKKIDIPKIIIKYEDLFSDPLNKFLEVLKFINQFKKVKIDENKIKEIIKKCSFVNLLDN</sequence>
<feature type="non-terminal residue" evidence="4">
    <location>
        <position position="1"/>
    </location>
</feature>
<feature type="non-terminal residue" evidence="4">
    <location>
        <position position="219"/>
    </location>
</feature>
<organism evidence="4">
    <name type="scientific">marine metagenome</name>
    <dbReference type="NCBI Taxonomy" id="408172"/>
    <lineage>
        <taxon>unclassified sequences</taxon>
        <taxon>metagenomes</taxon>
        <taxon>ecological metagenomes</taxon>
    </lineage>
</organism>
<feature type="domain" description="Sulfotransferase" evidence="3">
    <location>
        <begin position="3"/>
        <end position="216"/>
    </location>
</feature>
<evidence type="ECO:0000259" key="3">
    <source>
        <dbReference type="Pfam" id="PF00685"/>
    </source>
</evidence>
<dbReference type="GO" id="GO:0008146">
    <property type="term" value="F:sulfotransferase activity"/>
    <property type="evidence" value="ECO:0007669"/>
    <property type="project" value="InterPro"/>
</dbReference>
<dbReference type="EMBL" id="UINC01225588">
    <property type="protein sequence ID" value="SVE55725.1"/>
    <property type="molecule type" value="Genomic_DNA"/>
</dbReference>
<dbReference type="PANTHER" id="PTHR11783">
    <property type="entry name" value="SULFOTRANSFERASE SULT"/>
    <property type="match status" value="1"/>
</dbReference>
<comment type="similarity">
    <text evidence="1">Belongs to the sulfotransferase 1 family.</text>
</comment>
<gene>
    <name evidence="4" type="ORF">METZ01_LOCUS508579</name>
</gene>
<accession>A0A383EHE7</accession>
<proteinExistence type="inferred from homology"/>
<dbReference type="SUPFAM" id="SSF52540">
    <property type="entry name" value="P-loop containing nucleoside triphosphate hydrolases"/>
    <property type="match status" value="1"/>
</dbReference>
<protein>
    <recommendedName>
        <fullName evidence="3">Sulfotransferase domain-containing protein</fullName>
    </recommendedName>
</protein>
<evidence type="ECO:0000256" key="1">
    <source>
        <dbReference type="ARBA" id="ARBA00005771"/>
    </source>
</evidence>
<dbReference type="InterPro" id="IPR027417">
    <property type="entry name" value="P-loop_NTPase"/>
</dbReference>